<dbReference type="KEGG" id="cpro:CPRO_18360"/>
<evidence type="ECO:0000313" key="1">
    <source>
        <dbReference type="EMBL" id="AMJ41420.1"/>
    </source>
</evidence>
<evidence type="ECO:0000313" key="2">
    <source>
        <dbReference type="EMBL" id="SHE67975.1"/>
    </source>
</evidence>
<accession>A0A0X1U8Y1</accession>
<reference evidence="2" key="3">
    <citation type="submission" date="2016-11" db="EMBL/GenBank/DDBJ databases">
        <authorList>
            <person name="Varghese N."/>
            <person name="Submissions S."/>
        </authorList>
    </citation>
    <scope>NUCLEOTIDE SEQUENCE</scope>
    <source>
        <strain evidence="2">DSM 1682</strain>
    </source>
</reference>
<reference evidence="3" key="2">
    <citation type="submission" date="2016-01" db="EMBL/GenBank/DDBJ databases">
        <authorList>
            <person name="Poehlein A."/>
            <person name="Schlien K."/>
            <person name="Gottschalk G."/>
            <person name="Buckel W."/>
            <person name="Daniel R."/>
        </authorList>
    </citation>
    <scope>NUCLEOTIDE SEQUENCE [LARGE SCALE GENOMIC DNA]</scope>
    <source>
        <strain evidence="3">X2</strain>
    </source>
</reference>
<dbReference type="AlphaFoldDB" id="A0A0X1U8Y1"/>
<gene>
    <name evidence="1" type="ORF">CPRO_18360</name>
    <name evidence="2" type="ORF">SAMN02745151_01434</name>
</gene>
<reference evidence="4" key="4">
    <citation type="submission" date="2016-11" db="EMBL/GenBank/DDBJ databases">
        <authorList>
            <person name="Jaros S."/>
            <person name="Januszkiewicz K."/>
            <person name="Wedrychowicz H."/>
        </authorList>
    </citation>
    <scope>NUCLEOTIDE SEQUENCE [LARGE SCALE GENOMIC DNA]</scope>
    <source>
        <strain evidence="4">DSM 1682</strain>
    </source>
</reference>
<sequence>MPILKNMEIPKPQNWQDFERLVESYLRMKWPNCMIALFGSGGQTQHGVDVYLRDKNASFVGVQCKKVERLTYAQIQKEIDKAKDFTPTLTNYIIATSMKKDARLQEKVNILNSQHFEKGLFSIDILFWEDIIALIVSDEKVFAQHYPQLSPDKGRANNCTTVHAANIKDSVIGNNITINTSKNQNIKKTPIQDTIGSNTYMKNYVKHLIDRYHEFKKATENMDRSPMNYALLYNAIKREIGFKWDETPNERFEDLCEFLQRKIDNTILGKKQKSQGIKNYSTYDEFQVKTRGAVRKQT</sequence>
<dbReference type="EMBL" id="FQUA01000005">
    <property type="protein sequence ID" value="SHE67975.1"/>
    <property type="molecule type" value="Genomic_DNA"/>
</dbReference>
<evidence type="ECO:0008006" key="5">
    <source>
        <dbReference type="Google" id="ProtNLM"/>
    </source>
</evidence>
<dbReference type="OrthoDB" id="980615at2"/>
<organism evidence="2 4">
    <name type="scientific">Anaerotignum propionicum DSM 1682</name>
    <dbReference type="NCBI Taxonomy" id="991789"/>
    <lineage>
        <taxon>Bacteria</taxon>
        <taxon>Bacillati</taxon>
        <taxon>Bacillota</taxon>
        <taxon>Clostridia</taxon>
        <taxon>Lachnospirales</taxon>
        <taxon>Anaerotignaceae</taxon>
        <taxon>Anaerotignum</taxon>
    </lineage>
</organism>
<evidence type="ECO:0000313" key="3">
    <source>
        <dbReference type="Proteomes" id="UP000068026"/>
    </source>
</evidence>
<reference evidence="1 3" key="1">
    <citation type="journal article" date="2016" name="Genome Announc.">
        <title>Complete Genome Sequence of the Amino Acid-Fermenting Clostridium propionicum X2 (DSM 1682).</title>
        <authorList>
            <person name="Poehlein A."/>
            <person name="Schlien K."/>
            <person name="Chowdhury N.P."/>
            <person name="Gottschalk G."/>
            <person name="Buckel W."/>
            <person name="Daniel R."/>
        </authorList>
    </citation>
    <scope>NUCLEOTIDE SEQUENCE [LARGE SCALE GENOMIC DNA]</scope>
    <source>
        <strain evidence="1 3">X2</strain>
    </source>
</reference>
<protein>
    <recommendedName>
        <fullName evidence="5">Restriction endonuclease type IV Mrr domain-containing protein</fullName>
    </recommendedName>
</protein>
<dbReference type="EMBL" id="CP014223">
    <property type="protein sequence ID" value="AMJ41420.1"/>
    <property type="molecule type" value="Genomic_DNA"/>
</dbReference>
<proteinExistence type="predicted"/>
<name>A0A0X1U8Y1_ANAPI</name>
<dbReference type="Proteomes" id="UP000184204">
    <property type="component" value="Unassembled WGS sequence"/>
</dbReference>
<dbReference type="Proteomes" id="UP000068026">
    <property type="component" value="Chromosome"/>
</dbReference>
<keyword evidence="3" id="KW-1185">Reference proteome</keyword>
<evidence type="ECO:0000313" key="4">
    <source>
        <dbReference type="Proteomes" id="UP000184204"/>
    </source>
</evidence>